<name>A0A2J5I0I8_9EURO</name>
<feature type="region of interest" description="Disordered" evidence="1">
    <location>
        <begin position="151"/>
        <end position="247"/>
    </location>
</feature>
<sequence length="247" mass="27501">MARKRPVPIEDPKEPLEQTSPKRAKRSPADKKPAIHAPQPPSPSLSPNDKTHDTRCENPVAVEKDLYTEAFFADMAYTVAHIFPFEQFAEKHGCAVSLVSQALMATMIAPYSDPDFDWQEDPDWTIVRFGEGMVDNWKRYYNEMMDQCRPPCPGWGGDDQENFPTSPTATSSSSDDETSQSTYSTTDQSETTQQETEQASSLSKFGKHPVAPGPPRSILKTHDISATSGRSKKTLSWQEEGDVSPTE</sequence>
<dbReference type="OrthoDB" id="4492028at2759"/>
<accession>A0A2J5I0I8</accession>
<evidence type="ECO:0000256" key="1">
    <source>
        <dbReference type="SAM" id="MobiDB-lite"/>
    </source>
</evidence>
<feature type="region of interest" description="Disordered" evidence="1">
    <location>
        <begin position="1"/>
        <end position="55"/>
    </location>
</feature>
<feature type="compositionally biased region" description="Basic and acidic residues" evidence="1">
    <location>
        <begin position="7"/>
        <end position="16"/>
    </location>
</feature>
<keyword evidence="3" id="KW-1185">Reference proteome</keyword>
<feature type="compositionally biased region" description="Polar residues" evidence="1">
    <location>
        <begin position="224"/>
        <end position="237"/>
    </location>
</feature>
<evidence type="ECO:0000313" key="2">
    <source>
        <dbReference type="EMBL" id="PLN83154.1"/>
    </source>
</evidence>
<evidence type="ECO:0000313" key="3">
    <source>
        <dbReference type="Proteomes" id="UP000235023"/>
    </source>
</evidence>
<feature type="compositionally biased region" description="Low complexity" evidence="1">
    <location>
        <begin position="164"/>
        <end position="201"/>
    </location>
</feature>
<dbReference type="AlphaFoldDB" id="A0A2J5I0I8"/>
<gene>
    <name evidence="2" type="ORF">BDW42DRAFT_165412</name>
</gene>
<dbReference type="Proteomes" id="UP000235023">
    <property type="component" value="Unassembled WGS sequence"/>
</dbReference>
<proteinExistence type="predicted"/>
<reference evidence="3" key="1">
    <citation type="submission" date="2017-12" db="EMBL/GenBank/DDBJ databases">
        <authorList>
            <consortium name="DOE Joint Genome Institute"/>
            <person name="Mondo S.J."/>
            <person name="Kjaerbolling I."/>
            <person name="Vesth T.C."/>
            <person name="Frisvad J.C."/>
            <person name="Nybo J.L."/>
            <person name="Theobald S."/>
            <person name="Kuo A."/>
            <person name="Bowyer P."/>
            <person name="Matsuda Y."/>
            <person name="Lyhne E.K."/>
            <person name="Kogle M.E."/>
            <person name="Clum A."/>
            <person name="Lipzen A."/>
            <person name="Salamov A."/>
            <person name="Ngan C.Y."/>
            <person name="Daum C."/>
            <person name="Chiniquy J."/>
            <person name="Barry K."/>
            <person name="LaButti K."/>
            <person name="Haridas S."/>
            <person name="Simmons B.A."/>
            <person name="Magnuson J.K."/>
            <person name="Mortensen U.H."/>
            <person name="Larsen T.O."/>
            <person name="Grigoriev I.V."/>
            <person name="Baker S.E."/>
            <person name="Andersen M.R."/>
            <person name="Nordberg H.P."/>
            <person name="Cantor M.N."/>
            <person name="Hua S.X."/>
        </authorList>
    </citation>
    <scope>NUCLEOTIDE SEQUENCE [LARGE SCALE GENOMIC DNA]</scope>
    <source>
        <strain evidence="3">IBT 19404</strain>
    </source>
</reference>
<organism evidence="2 3">
    <name type="scientific">Aspergillus taichungensis</name>
    <dbReference type="NCBI Taxonomy" id="482145"/>
    <lineage>
        <taxon>Eukaryota</taxon>
        <taxon>Fungi</taxon>
        <taxon>Dikarya</taxon>
        <taxon>Ascomycota</taxon>
        <taxon>Pezizomycotina</taxon>
        <taxon>Eurotiomycetes</taxon>
        <taxon>Eurotiomycetidae</taxon>
        <taxon>Eurotiales</taxon>
        <taxon>Aspergillaceae</taxon>
        <taxon>Aspergillus</taxon>
        <taxon>Aspergillus subgen. Circumdati</taxon>
    </lineage>
</organism>
<protein>
    <submittedName>
        <fullName evidence="2">Uncharacterized protein</fullName>
    </submittedName>
</protein>
<dbReference type="EMBL" id="KZ559521">
    <property type="protein sequence ID" value="PLN83154.1"/>
    <property type="molecule type" value="Genomic_DNA"/>
</dbReference>